<dbReference type="EMBL" id="JADNYJ010000317">
    <property type="protein sequence ID" value="KAF8871194.1"/>
    <property type="molecule type" value="Genomic_DNA"/>
</dbReference>
<dbReference type="Proteomes" id="UP000724874">
    <property type="component" value="Unassembled WGS sequence"/>
</dbReference>
<evidence type="ECO:0000256" key="1">
    <source>
        <dbReference type="SAM" id="Phobius"/>
    </source>
</evidence>
<organism evidence="3 4">
    <name type="scientific">Gymnopilus junonius</name>
    <name type="common">Spectacular rustgill mushroom</name>
    <name type="synonym">Gymnopilus spectabilis subsp. junonius</name>
    <dbReference type="NCBI Taxonomy" id="109634"/>
    <lineage>
        <taxon>Eukaryota</taxon>
        <taxon>Fungi</taxon>
        <taxon>Dikarya</taxon>
        <taxon>Basidiomycota</taxon>
        <taxon>Agaricomycotina</taxon>
        <taxon>Agaricomycetes</taxon>
        <taxon>Agaricomycetidae</taxon>
        <taxon>Agaricales</taxon>
        <taxon>Agaricineae</taxon>
        <taxon>Hymenogastraceae</taxon>
        <taxon>Gymnopilus</taxon>
    </lineage>
</organism>
<sequence length="176" mass="19595">MCRLWLGLKAPALAWLELALAFQNLELGQKPKNRAWLGLALAQAGAFGICMEILMLSLTQLEMCSRRTVTKVLIKIETQPDIPEVHKRIRPLALAFRNAGPGQKPSQAKPQVLAWPGLFWLGLAGFWLQAGAGTSLLRTTSTNGFVLKNLFLHLYYFLLLASITNLMRSQPQITLK</sequence>
<protein>
    <submittedName>
        <fullName evidence="3">Uncharacterized protein</fullName>
    </submittedName>
</protein>
<dbReference type="AlphaFoldDB" id="A0A9P5N816"/>
<comment type="caution">
    <text evidence="3">The sequence shown here is derived from an EMBL/GenBank/DDBJ whole genome shotgun (WGS) entry which is preliminary data.</text>
</comment>
<feature type="signal peptide" evidence="2">
    <location>
        <begin position="1"/>
        <end position="21"/>
    </location>
</feature>
<keyword evidence="1" id="KW-1133">Transmembrane helix</keyword>
<reference evidence="3" key="1">
    <citation type="submission" date="2020-11" db="EMBL/GenBank/DDBJ databases">
        <authorList>
            <consortium name="DOE Joint Genome Institute"/>
            <person name="Ahrendt S."/>
            <person name="Riley R."/>
            <person name="Andreopoulos W."/>
            <person name="LaButti K."/>
            <person name="Pangilinan J."/>
            <person name="Ruiz-duenas F.J."/>
            <person name="Barrasa J.M."/>
            <person name="Sanchez-Garcia M."/>
            <person name="Camarero S."/>
            <person name="Miyauchi S."/>
            <person name="Serrano A."/>
            <person name="Linde D."/>
            <person name="Babiker R."/>
            <person name="Drula E."/>
            <person name="Ayuso-Fernandez I."/>
            <person name="Pacheco R."/>
            <person name="Padilla G."/>
            <person name="Ferreira P."/>
            <person name="Barriuso J."/>
            <person name="Kellner H."/>
            <person name="Castanera R."/>
            <person name="Alfaro M."/>
            <person name="Ramirez L."/>
            <person name="Pisabarro A.G."/>
            <person name="Kuo A."/>
            <person name="Tritt A."/>
            <person name="Lipzen A."/>
            <person name="He G."/>
            <person name="Yan M."/>
            <person name="Ng V."/>
            <person name="Cullen D."/>
            <person name="Martin F."/>
            <person name="Rosso M.-N."/>
            <person name="Henrissat B."/>
            <person name="Hibbett D."/>
            <person name="Martinez A.T."/>
            <person name="Grigoriev I.V."/>
        </authorList>
    </citation>
    <scope>NUCLEOTIDE SEQUENCE</scope>
    <source>
        <strain evidence="3">AH 44721</strain>
    </source>
</reference>
<keyword evidence="4" id="KW-1185">Reference proteome</keyword>
<name>A0A9P5N816_GYMJU</name>
<feature type="transmembrane region" description="Helical" evidence="1">
    <location>
        <begin position="150"/>
        <end position="167"/>
    </location>
</feature>
<keyword evidence="1" id="KW-0812">Transmembrane</keyword>
<accession>A0A9P5N816</accession>
<evidence type="ECO:0000313" key="4">
    <source>
        <dbReference type="Proteomes" id="UP000724874"/>
    </source>
</evidence>
<feature type="transmembrane region" description="Helical" evidence="1">
    <location>
        <begin position="112"/>
        <end position="130"/>
    </location>
</feature>
<dbReference type="OrthoDB" id="3122893at2759"/>
<gene>
    <name evidence="3" type="ORF">CPB84DRAFT_1754123</name>
</gene>
<feature type="chain" id="PRO_5040281114" evidence="2">
    <location>
        <begin position="22"/>
        <end position="176"/>
    </location>
</feature>
<evidence type="ECO:0000313" key="3">
    <source>
        <dbReference type="EMBL" id="KAF8871194.1"/>
    </source>
</evidence>
<proteinExistence type="predicted"/>
<keyword evidence="1" id="KW-0472">Membrane</keyword>
<evidence type="ECO:0000256" key="2">
    <source>
        <dbReference type="SAM" id="SignalP"/>
    </source>
</evidence>
<feature type="transmembrane region" description="Helical" evidence="1">
    <location>
        <begin position="37"/>
        <end position="58"/>
    </location>
</feature>
<keyword evidence="2" id="KW-0732">Signal</keyword>